<dbReference type="InterPro" id="IPR015797">
    <property type="entry name" value="NUDIX_hydrolase-like_dom_sf"/>
</dbReference>
<keyword evidence="5" id="KW-1185">Reference proteome</keyword>
<protein>
    <submittedName>
        <fullName evidence="4">DNA mismatch repair protein MutT</fullName>
    </submittedName>
</protein>
<dbReference type="OrthoDB" id="9804442at2"/>
<dbReference type="PANTHER" id="PTHR43736">
    <property type="entry name" value="ADP-RIBOSE PYROPHOSPHATASE"/>
    <property type="match status" value="1"/>
</dbReference>
<dbReference type="Pfam" id="PF00293">
    <property type="entry name" value="NUDIX"/>
    <property type="match status" value="1"/>
</dbReference>
<dbReference type="GO" id="GO:0016787">
    <property type="term" value="F:hydrolase activity"/>
    <property type="evidence" value="ECO:0007669"/>
    <property type="project" value="UniProtKB-KW"/>
</dbReference>
<dbReference type="RefSeq" id="WP_125943248.1">
    <property type="nucleotide sequence ID" value="NZ_PXZH01000002.1"/>
</dbReference>
<accession>A0A429Z6K6</accession>
<name>A0A429Z6K6_9ENTE</name>
<comment type="caution">
    <text evidence="4">The sequence shown here is derived from an EMBL/GenBank/DDBJ whole genome shotgun (WGS) entry which is preliminary data.</text>
</comment>
<dbReference type="EMBL" id="PXZH01000002">
    <property type="protein sequence ID" value="RST89314.1"/>
    <property type="molecule type" value="Genomic_DNA"/>
</dbReference>
<evidence type="ECO:0000313" key="4">
    <source>
        <dbReference type="EMBL" id="RST89314.1"/>
    </source>
</evidence>
<proteinExistence type="inferred from homology"/>
<dbReference type="InterPro" id="IPR020476">
    <property type="entry name" value="Nudix_hydrolase"/>
</dbReference>
<feature type="domain" description="Nudix hydrolase" evidence="3">
    <location>
        <begin position="5"/>
        <end position="135"/>
    </location>
</feature>
<evidence type="ECO:0000256" key="1">
    <source>
        <dbReference type="ARBA" id="ARBA00005582"/>
    </source>
</evidence>
<dbReference type="Proteomes" id="UP000277864">
    <property type="component" value="Unassembled WGS sequence"/>
</dbReference>
<dbReference type="SUPFAM" id="SSF55811">
    <property type="entry name" value="Nudix"/>
    <property type="match status" value="1"/>
</dbReference>
<dbReference type="PANTHER" id="PTHR43736:SF1">
    <property type="entry name" value="DIHYDRONEOPTERIN TRIPHOSPHATE DIPHOSPHATASE"/>
    <property type="match status" value="1"/>
</dbReference>
<sequence>MIVIKPQVGVGAMLFNTNQELLLILRKKNPDTGCWSLPGGKVELYETIEEATIREIKEEIGVDIHLNELICVTNHIQVEQQVHFVCPTFFATVLSDTPIIKEPDKIADLQWFSLDQLPSALTYTTTNALKEWQNKKQSKD</sequence>
<dbReference type="InterPro" id="IPR000086">
    <property type="entry name" value="NUDIX_hydrolase_dom"/>
</dbReference>
<reference evidence="4 5" key="1">
    <citation type="submission" date="2018-03" db="EMBL/GenBank/DDBJ databases">
        <authorList>
            <person name="Gulvik C.A."/>
        </authorList>
    </citation>
    <scope>NUCLEOTIDE SEQUENCE [LARGE SCALE GENOMIC DNA]</scope>
    <source>
        <strain evidence="4 5">JCM 31581</strain>
    </source>
</reference>
<dbReference type="Gene3D" id="3.90.79.10">
    <property type="entry name" value="Nucleoside Triphosphate Pyrophosphohydrolase"/>
    <property type="match status" value="1"/>
</dbReference>
<keyword evidence="2" id="KW-0378">Hydrolase</keyword>
<evidence type="ECO:0000256" key="2">
    <source>
        <dbReference type="ARBA" id="ARBA00022801"/>
    </source>
</evidence>
<evidence type="ECO:0000313" key="5">
    <source>
        <dbReference type="Proteomes" id="UP000277864"/>
    </source>
</evidence>
<gene>
    <name evidence="4" type="ORF">C7P63_05945</name>
</gene>
<dbReference type="AlphaFoldDB" id="A0A429Z6K6"/>
<dbReference type="PRINTS" id="PR00502">
    <property type="entry name" value="NUDIXFAMILY"/>
</dbReference>
<comment type="similarity">
    <text evidence="1">Belongs to the Nudix hydrolase family.</text>
</comment>
<dbReference type="PROSITE" id="PS51462">
    <property type="entry name" value="NUDIX"/>
    <property type="match status" value="1"/>
</dbReference>
<organism evidence="4 5">
    <name type="scientific">Vagococcus humatus</name>
    <dbReference type="NCBI Taxonomy" id="1889241"/>
    <lineage>
        <taxon>Bacteria</taxon>
        <taxon>Bacillati</taxon>
        <taxon>Bacillota</taxon>
        <taxon>Bacilli</taxon>
        <taxon>Lactobacillales</taxon>
        <taxon>Enterococcaceae</taxon>
        <taxon>Vagococcus</taxon>
    </lineage>
</organism>
<evidence type="ECO:0000259" key="3">
    <source>
        <dbReference type="PROSITE" id="PS51462"/>
    </source>
</evidence>